<dbReference type="InterPro" id="IPR039959">
    <property type="entry name" value="Fimbrin/Plastin"/>
</dbReference>
<organism evidence="5 6">
    <name type="scientific">Ectocarpus siliculosus</name>
    <name type="common">Brown alga</name>
    <name type="synonym">Conferva siliculosa</name>
    <dbReference type="NCBI Taxonomy" id="2880"/>
    <lineage>
        <taxon>Eukaryota</taxon>
        <taxon>Sar</taxon>
        <taxon>Stramenopiles</taxon>
        <taxon>Ochrophyta</taxon>
        <taxon>PX clade</taxon>
        <taxon>Phaeophyceae</taxon>
        <taxon>Ectocarpales</taxon>
        <taxon>Ectocarpaceae</taxon>
        <taxon>Ectocarpus</taxon>
    </lineage>
</organism>
<dbReference type="GO" id="GO:0032432">
    <property type="term" value="C:actin filament bundle"/>
    <property type="evidence" value="ECO:0007669"/>
    <property type="project" value="TreeGrafter"/>
</dbReference>
<accession>D7FP49</accession>
<keyword evidence="6" id="KW-1185">Reference proteome</keyword>
<dbReference type="GO" id="GO:0005737">
    <property type="term" value="C:cytoplasm"/>
    <property type="evidence" value="ECO:0007669"/>
    <property type="project" value="TreeGrafter"/>
</dbReference>
<dbReference type="Proteomes" id="UP000002630">
    <property type="component" value="Unassembled WGS sequence"/>
</dbReference>
<dbReference type="PANTHER" id="PTHR19961">
    <property type="entry name" value="FIMBRIN/PLASTIN"/>
    <property type="match status" value="1"/>
</dbReference>
<feature type="domain" description="Calponin-homology (CH)" evidence="4">
    <location>
        <begin position="181"/>
        <end position="283"/>
    </location>
</feature>
<dbReference type="PROSITE" id="PS50021">
    <property type="entry name" value="CH"/>
    <property type="match status" value="2"/>
</dbReference>
<dbReference type="GO" id="GO:0005884">
    <property type="term" value="C:actin filament"/>
    <property type="evidence" value="ECO:0007669"/>
    <property type="project" value="TreeGrafter"/>
</dbReference>
<dbReference type="SUPFAM" id="SSF47576">
    <property type="entry name" value="Calponin-homology domain, CH-domain"/>
    <property type="match status" value="1"/>
</dbReference>
<feature type="region of interest" description="Disordered" evidence="3">
    <location>
        <begin position="293"/>
        <end position="373"/>
    </location>
</feature>
<gene>
    <name evidence="5" type="primary">FIM3</name>
    <name evidence="5" type="ORF">Esi_0185_0045</name>
</gene>
<feature type="domain" description="Calponin-homology (CH)" evidence="4">
    <location>
        <begin position="25"/>
        <end position="152"/>
    </location>
</feature>
<name>D7FP49_ECTSI</name>
<reference evidence="5 6" key="1">
    <citation type="journal article" date="2010" name="Nature">
        <title>The Ectocarpus genome and the independent evolution of multicellularity in brown algae.</title>
        <authorList>
            <person name="Cock J.M."/>
            <person name="Sterck L."/>
            <person name="Rouze P."/>
            <person name="Scornet D."/>
            <person name="Allen A.E."/>
            <person name="Amoutzias G."/>
            <person name="Anthouard V."/>
            <person name="Artiguenave F."/>
            <person name="Aury J.M."/>
            <person name="Badger J.H."/>
            <person name="Beszteri B."/>
            <person name="Billiau K."/>
            <person name="Bonnet E."/>
            <person name="Bothwell J.H."/>
            <person name="Bowler C."/>
            <person name="Boyen C."/>
            <person name="Brownlee C."/>
            <person name="Carrano C.J."/>
            <person name="Charrier B."/>
            <person name="Cho G.Y."/>
            <person name="Coelho S.M."/>
            <person name="Collen J."/>
            <person name="Corre E."/>
            <person name="Da Silva C."/>
            <person name="Delage L."/>
            <person name="Delaroque N."/>
            <person name="Dittami S.M."/>
            <person name="Doulbeau S."/>
            <person name="Elias M."/>
            <person name="Farnham G."/>
            <person name="Gachon C.M."/>
            <person name="Gschloessl B."/>
            <person name="Heesch S."/>
            <person name="Jabbari K."/>
            <person name="Jubin C."/>
            <person name="Kawai H."/>
            <person name="Kimura K."/>
            <person name="Kloareg B."/>
            <person name="Kupper F.C."/>
            <person name="Lang D."/>
            <person name="Le Bail A."/>
            <person name="Leblanc C."/>
            <person name="Lerouge P."/>
            <person name="Lohr M."/>
            <person name="Lopez P.J."/>
            <person name="Martens C."/>
            <person name="Maumus F."/>
            <person name="Michel G."/>
            <person name="Miranda-Saavedra D."/>
            <person name="Morales J."/>
            <person name="Moreau H."/>
            <person name="Motomura T."/>
            <person name="Nagasato C."/>
            <person name="Napoli C.A."/>
            <person name="Nelson D.R."/>
            <person name="Nyvall-Collen P."/>
            <person name="Peters A.F."/>
            <person name="Pommier C."/>
            <person name="Potin P."/>
            <person name="Poulain J."/>
            <person name="Quesneville H."/>
            <person name="Read B."/>
            <person name="Rensing S.A."/>
            <person name="Ritter A."/>
            <person name="Rousvoal S."/>
            <person name="Samanta M."/>
            <person name="Samson G."/>
            <person name="Schroeder D.C."/>
            <person name="Segurens B."/>
            <person name="Strittmatter M."/>
            <person name="Tonon T."/>
            <person name="Tregear J.W."/>
            <person name="Valentin K."/>
            <person name="von Dassow P."/>
            <person name="Yamagishi T."/>
            <person name="Van de Peer Y."/>
            <person name="Wincker P."/>
        </authorList>
    </citation>
    <scope>NUCLEOTIDE SEQUENCE [LARGE SCALE GENOMIC DNA]</scope>
    <source>
        <strain evidence="6">Ec32 / CCAP1310/4</strain>
    </source>
</reference>
<dbReference type="GO" id="GO:0051639">
    <property type="term" value="P:actin filament network formation"/>
    <property type="evidence" value="ECO:0007669"/>
    <property type="project" value="TreeGrafter"/>
</dbReference>
<sequence length="410" mass="43750">MGEKSERHKLASLKAQPGSHHHFSNAETYQLATFINARFEDEPLLSTILPVDGAKPDEFFGAWGDGRLLICLVDAACEGVVDLDFMRRKASKPQGVSVRHPTIQHFAVLNDALQGCKNIDGLRLGFVGAEDFVQGNRPVILGVGWQLVRLAILQTANIDDRPELSELFTPEEAAKNIGQAGQEELVLSRWFNQFLGAVGSERQVWSFGAELADGVAWCTLLNAIDPAACPPPDEHDAETNAASAIEAVHKMEVKGVFMTKEALLESDKKQNVMFCAQLMNVFPTIPTYLRPPPTFKSGASGSSKRGSGRAPFSSTYDSRGGSGASTADSSMYTSSPAAADAGGGGGRGAPRYVGSSSAPPPAPSPPRSRWSFGFADNTGGRLYNYNSDDEGESGPGCGLGFSIFSCISRN</sequence>
<feature type="compositionally biased region" description="Polar residues" evidence="3">
    <location>
        <begin position="324"/>
        <end position="336"/>
    </location>
</feature>
<dbReference type="Pfam" id="PF00307">
    <property type="entry name" value="CH"/>
    <property type="match status" value="1"/>
</dbReference>
<feature type="compositionally biased region" description="Low complexity" evidence="3">
    <location>
        <begin position="296"/>
        <end position="310"/>
    </location>
</feature>
<dbReference type="InterPro" id="IPR036872">
    <property type="entry name" value="CH_dom_sf"/>
</dbReference>
<dbReference type="GO" id="GO:0051015">
    <property type="term" value="F:actin filament binding"/>
    <property type="evidence" value="ECO:0007669"/>
    <property type="project" value="InterPro"/>
</dbReference>
<dbReference type="AlphaFoldDB" id="D7FP49"/>
<dbReference type="InterPro" id="IPR001715">
    <property type="entry name" value="CH_dom"/>
</dbReference>
<dbReference type="GO" id="GO:0051017">
    <property type="term" value="P:actin filament bundle assembly"/>
    <property type="evidence" value="ECO:0007669"/>
    <property type="project" value="InterPro"/>
</dbReference>
<proteinExistence type="predicted"/>
<evidence type="ECO:0000256" key="1">
    <source>
        <dbReference type="ARBA" id="ARBA00022737"/>
    </source>
</evidence>
<dbReference type="OrthoDB" id="431378at2759"/>
<keyword evidence="2" id="KW-0009">Actin-binding</keyword>
<dbReference type="EMBL" id="FN649760">
    <property type="protein sequence ID" value="CBJ30313.1"/>
    <property type="molecule type" value="Genomic_DNA"/>
</dbReference>
<evidence type="ECO:0000313" key="5">
    <source>
        <dbReference type="EMBL" id="CBJ30313.1"/>
    </source>
</evidence>
<dbReference type="STRING" id="2880.D7FP49"/>
<protein>
    <submittedName>
        <fullName evidence="5">Fimbrin</fullName>
    </submittedName>
</protein>
<evidence type="ECO:0000313" key="6">
    <source>
        <dbReference type="Proteomes" id="UP000002630"/>
    </source>
</evidence>
<evidence type="ECO:0000256" key="2">
    <source>
        <dbReference type="ARBA" id="ARBA00023203"/>
    </source>
</evidence>
<dbReference type="InParanoid" id="D7FP49"/>
<evidence type="ECO:0000256" key="3">
    <source>
        <dbReference type="SAM" id="MobiDB-lite"/>
    </source>
</evidence>
<keyword evidence="1" id="KW-0677">Repeat</keyword>
<dbReference type="eggNOG" id="KOG0046">
    <property type="taxonomic scope" value="Eukaryota"/>
</dbReference>
<evidence type="ECO:0000259" key="4">
    <source>
        <dbReference type="PROSITE" id="PS50021"/>
    </source>
</evidence>
<feature type="region of interest" description="Disordered" evidence="3">
    <location>
        <begin position="1"/>
        <end position="21"/>
    </location>
</feature>
<dbReference type="PANTHER" id="PTHR19961:SF18">
    <property type="entry name" value="FI19014P1"/>
    <property type="match status" value="1"/>
</dbReference>
<dbReference type="Gene3D" id="1.10.418.10">
    <property type="entry name" value="Calponin-like domain"/>
    <property type="match status" value="2"/>
</dbReference>
<dbReference type="SMART" id="SM00033">
    <property type="entry name" value="CH"/>
    <property type="match status" value="2"/>
</dbReference>